<keyword evidence="1" id="KW-1133">Transmembrane helix</keyword>
<protein>
    <submittedName>
        <fullName evidence="2">Uncharacterized protein</fullName>
    </submittedName>
</protein>
<accession>A0A923KJD1</accession>
<evidence type="ECO:0000256" key="1">
    <source>
        <dbReference type="SAM" id="Phobius"/>
    </source>
</evidence>
<dbReference type="Proteomes" id="UP000656244">
    <property type="component" value="Unassembled WGS sequence"/>
</dbReference>
<proteinExistence type="predicted"/>
<keyword evidence="1" id="KW-0812">Transmembrane</keyword>
<reference evidence="2" key="1">
    <citation type="submission" date="2020-08" db="EMBL/GenBank/DDBJ databases">
        <title>Hyunsoonleella sp. strain SJ7 genome sequencing and assembly.</title>
        <authorList>
            <person name="Kim I."/>
        </authorList>
    </citation>
    <scope>NUCLEOTIDE SEQUENCE</scope>
    <source>
        <strain evidence="2">SJ7</strain>
    </source>
</reference>
<organism evidence="2 3">
    <name type="scientific">Hyunsoonleella aquatilis</name>
    <dbReference type="NCBI Taxonomy" id="2762758"/>
    <lineage>
        <taxon>Bacteria</taxon>
        <taxon>Pseudomonadati</taxon>
        <taxon>Bacteroidota</taxon>
        <taxon>Flavobacteriia</taxon>
        <taxon>Flavobacteriales</taxon>
        <taxon>Flavobacteriaceae</taxon>
    </lineage>
</organism>
<evidence type="ECO:0000313" key="3">
    <source>
        <dbReference type="Proteomes" id="UP000656244"/>
    </source>
</evidence>
<name>A0A923KJD1_9FLAO</name>
<sequence>MIKFFRKIRQNLLSENKFRKYLIYAIGEIILVVIGILIALQIGDLNEERKKQDKGKELKQALKIELKADLESLYLDLKYIEDELSTNISYSERLSKETSTLDTLVKIVRYEYIIGLNNVKELNKTTFKSLESTGTINLIGNELSKNVQEYYLYRDYTKEIFSINLGIYFNLLEPFMLKYPNQTFALKGKLQDEYWKSQNLGTLNGMFNGLLTVRLHNLNVQKRYVNETIDRTKSLINRLK</sequence>
<dbReference type="RefSeq" id="WP_186564001.1">
    <property type="nucleotide sequence ID" value="NZ_JACNMF010000008.1"/>
</dbReference>
<keyword evidence="1" id="KW-0472">Membrane</keyword>
<feature type="transmembrane region" description="Helical" evidence="1">
    <location>
        <begin position="21"/>
        <end position="42"/>
    </location>
</feature>
<dbReference type="AlphaFoldDB" id="A0A923KJD1"/>
<gene>
    <name evidence="2" type="ORF">H7U19_16575</name>
</gene>
<dbReference type="EMBL" id="JACNMF010000008">
    <property type="protein sequence ID" value="MBC3760029.1"/>
    <property type="molecule type" value="Genomic_DNA"/>
</dbReference>
<comment type="caution">
    <text evidence="2">The sequence shown here is derived from an EMBL/GenBank/DDBJ whole genome shotgun (WGS) entry which is preliminary data.</text>
</comment>
<evidence type="ECO:0000313" key="2">
    <source>
        <dbReference type="EMBL" id="MBC3760029.1"/>
    </source>
</evidence>
<keyword evidence="3" id="KW-1185">Reference proteome</keyword>